<dbReference type="EMBL" id="DYUK01000121">
    <property type="protein sequence ID" value="HJG79904.1"/>
    <property type="molecule type" value="Genomic_DNA"/>
</dbReference>
<accession>A0A921SNP9</accession>
<gene>
    <name evidence="2" type="ORF">K8V08_05790</name>
</gene>
<feature type="domain" description="DUF5926" evidence="1">
    <location>
        <begin position="29"/>
        <end position="294"/>
    </location>
</feature>
<organism evidence="2 3">
    <name type="scientific">Brevibacterium senegalense</name>
    <dbReference type="NCBI Taxonomy" id="1033736"/>
    <lineage>
        <taxon>Bacteria</taxon>
        <taxon>Bacillati</taxon>
        <taxon>Actinomycetota</taxon>
        <taxon>Actinomycetes</taxon>
        <taxon>Micrococcales</taxon>
        <taxon>Brevibacteriaceae</taxon>
        <taxon>Brevibacterium</taxon>
    </lineage>
</organism>
<protein>
    <submittedName>
        <fullName evidence="2">DUF5926 family protein</fullName>
    </submittedName>
</protein>
<dbReference type="AlphaFoldDB" id="A0A921SNP9"/>
<reference evidence="2" key="2">
    <citation type="submission" date="2021-09" db="EMBL/GenBank/DDBJ databases">
        <authorList>
            <person name="Gilroy R."/>
        </authorList>
    </citation>
    <scope>NUCLEOTIDE SEQUENCE</scope>
    <source>
        <strain evidence="2">ChiGjej5B5-7349</strain>
    </source>
</reference>
<evidence type="ECO:0000259" key="1">
    <source>
        <dbReference type="Pfam" id="PF19348"/>
    </source>
</evidence>
<dbReference type="Pfam" id="PF19348">
    <property type="entry name" value="DUF5926"/>
    <property type="match status" value="1"/>
</dbReference>
<reference evidence="2" key="1">
    <citation type="journal article" date="2021" name="PeerJ">
        <title>Extensive microbial diversity within the chicken gut microbiome revealed by metagenomics and culture.</title>
        <authorList>
            <person name="Gilroy R."/>
            <person name="Ravi A."/>
            <person name="Getino M."/>
            <person name="Pursley I."/>
            <person name="Horton D.L."/>
            <person name="Alikhan N.F."/>
            <person name="Baker D."/>
            <person name="Gharbi K."/>
            <person name="Hall N."/>
            <person name="Watson M."/>
            <person name="Adriaenssens E.M."/>
            <person name="Foster-Nyarko E."/>
            <person name="Jarju S."/>
            <person name="Secka A."/>
            <person name="Antonio M."/>
            <person name="Oren A."/>
            <person name="Chaudhuri R.R."/>
            <person name="La Ragione R."/>
            <person name="Hildebrand F."/>
            <person name="Pallen M.J."/>
        </authorList>
    </citation>
    <scope>NUCLEOTIDE SEQUENCE</scope>
    <source>
        <strain evidence="2">ChiGjej5B5-7349</strain>
    </source>
</reference>
<comment type="caution">
    <text evidence="2">The sequence shown here is derived from an EMBL/GenBank/DDBJ whole genome shotgun (WGS) entry which is preliminary data.</text>
</comment>
<proteinExistence type="predicted"/>
<evidence type="ECO:0000313" key="3">
    <source>
        <dbReference type="Proteomes" id="UP000784435"/>
    </source>
</evidence>
<dbReference type="Proteomes" id="UP000784435">
    <property type="component" value="Unassembled WGS sequence"/>
</dbReference>
<evidence type="ECO:0000313" key="2">
    <source>
        <dbReference type="EMBL" id="HJG79904.1"/>
    </source>
</evidence>
<sequence>MGKKSKKSKEEIIAKRLAKAQAGAWVPRPFEGLPFEADLVCLRELVPAATATAKLTQEYGGHDVTFASLLPAAWQALHRADGVLMAGLQVPFSSPDPSRDIAAALLAVAEAAPGTYREVTSQPGEGPRLQDILDLDVPFTVSVQETFDFWLPDDESLRDEEVVAALDQANEAISPTEKLVSAPAAYWTNMSGRVYVRWALTQPEESVLTALARLHAAGQNDMGTDGGRYLGCFRAHGITVPVWEFDPSTQPDDLEEGLAAFQERFAEAAANTQPLEAEERRAKAGVVSRQLTIR</sequence>
<name>A0A921SNP9_9MICO</name>
<dbReference type="InterPro" id="IPR045970">
    <property type="entry name" value="DUF5926"/>
</dbReference>